<comment type="caution">
    <text evidence="1">The sequence shown here is derived from an EMBL/GenBank/DDBJ whole genome shotgun (WGS) entry which is preliminary data.</text>
</comment>
<dbReference type="AlphaFoldDB" id="A0A371I7U2"/>
<gene>
    <name evidence="1" type="ORF">CR513_04283</name>
</gene>
<feature type="non-terminal residue" evidence="1">
    <location>
        <position position="1"/>
    </location>
</feature>
<sequence>MFLCKSKRKLAKNWDFNKLVTWKIILGSLYSIKGPTKIPISQTTIFCWEGHFDQMYLIQALPTCVMQSIMLPKFICNIIDKKCKNFIWKILINLEKFIWHHGAPYVHLKGIYCEDRLEASQ</sequence>
<accession>A0A371I7U2</accession>
<proteinExistence type="predicted"/>
<evidence type="ECO:0000313" key="1">
    <source>
        <dbReference type="EMBL" id="RDY11113.1"/>
    </source>
</evidence>
<evidence type="ECO:0000313" key="2">
    <source>
        <dbReference type="Proteomes" id="UP000257109"/>
    </source>
</evidence>
<name>A0A371I7U2_MUCPR</name>
<protein>
    <submittedName>
        <fullName evidence="1">Uncharacterized protein</fullName>
    </submittedName>
</protein>
<dbReference type="EMBL" id="QJKJ01000707">
    <property type="protein sequence ID" value="RDY11113.1"/>
    <property type="molecule type" value="Genomic_DNA"/>
</dbReference>
<keyword evidence="2" id="KW-1185">Reference proteome</keyword>
<reference evidence="1" key="1">
    <citation type="submission" date="2018-05" db="EMBL/GenBank/DDBJ databases">
        <title>Draft genome of Mucuna pruriens seed.</title>
        <authorList>
            <person name="Nnadi N.E."/>
            <person name="Vos R."/>
            <person name="Hasami M.H."/>
            <person name="Devisetty U.K."/>
            <person name="Aguiy J.C."/>
        </authorList>
    </citation>
    <scope>NUCLEOTIDE SEQUENCE [LARGE SCALE GENOMIC DNA]</scope>
    <source>
        <strain evidence="1">JCA_2017</strain>
    </source>
</reference>
<organism evidence="1 2">
    <name type="scientific">Mucuna pruriens</name>
    <name type="common">Velvet bean</name>
    <name type="synonym">Dolichos pruriens</name>
    <dbReference type="NCBI Taxonomy" id="157652"/>
    <lineage>
        <taxon>Eukaryota</taxon>
        <taxon>Viridiplantae</taxon>
        <taxon>Streptophyta</taxon>
        <taxon>Embryophyta</taxon>
        <taxon>Tracheophyta</taxon>
        <taxon>Spermatophyta</taxon>
        <taxon>Magnoliopsida</taxon>
        <taxon>eudicotyledons</taxon>
        <taxon>Gunneridae</taxon>
        <taxon>Pentapetalae</taxon>
        <taxon>rosids</taxon>
        <taxon>fabids</taxon>
        <taxon>Fabales</taxon>
        <taxon>Fabaceae</taxon>
        <taxon>Papilionoideae</taxon>
        <taxon>50 kb inversion clade</taxon>
        <taxon>NPAAA clade</taxon>
        <taxon>indigoferoid/millettioid clade</taxon>
        <taxon>Phaseoleae</taxon>
        <taxon>Mucuna</taxon>
    </lineage>
</organism>
<dbReference type="Proteomes" id="UP000257109">
    <property type="component" value="Unassembled WGS sequence"/>
</dbReference>